<comment type="caution">
    <text evidence="6">The sequence shown here is derived from an EMBL/GenBank/DDBJ whole genome shotgun (WGS) entry which is preliminary data.</text>
</comment>
<feature type="domain" description="Periplasmic binding protein" evidence="5">
    <location>
        <begin position="42"/>
        <end position="298"/>
    </location>
</feature>
<comment type="subcellular location">
    <subcellularLocation>
        <location evidence="1">Cell envelope</location>
    </subcellularLocation>
</comment>
<dbReference type="PANTHER" id="PTHR46847:SF3">
    <property type="entry name" value="GALACTOFURANOSE-BINDING PROTEIN YTFQ"/>
    <property type="match status" value="1"/>
</dbReference>
<protein>
    <submittedName>
        <fullName evidence="6">Substrate-binding domain-containing protein</fullName>
    </submittedName>
</protein>
<accession>A0ABV5TE48</accession>
<gene>
    <name evidence="6" type="ORF">ACFFRH_18035</name>
</gene>
<dbReference type="Gene3D" id="3.40.50.2300">
    <property type="match status" value="2"/>
</dbReference>
<dbReference type="SUPFAM" id="SSF53822">
    <property type="entry name" value="Periplasmic binding protein-like I"/>
    <property type="match status" value="1"/>
</dbReference>
<evidence type="ECO:0000256" key="4">
    <source>
        <dbReference type="SAM" id="SignalP"/>
    </source>
</evidence>
<evidence type="ECO:0000256" key="1">
    <source>
        <dbReference type="ARBA" id="ARBA00004196"/>
    </source>
</evidence>
<keyword evidence="3 4" id="KW-0732">Signal</keyword>
<evidence type="ECO:0000256" key="2">
    <source>
        <dbReference type="ARBA" id="ARBA00007639"/>
    </source>
</evidence>
<evidence type="ECO:0000313" key="7">
    <source>
        <dbReference type="Proteomes" id="UP001589610"/>
    </source>
</evidence>
<dbReference type="PROSITE" id="PS51257">
    <property type="entry name" value="PROKAR_LIPOPROTEIN"/>
    <property type="match status" value="1"/>
</dbReference>
<sequence length="324" mass="33467">MKFRKTPVVALALCAGLATACSSSAADPAAEGAAKAGTRTIGVSFAAPRIALYAGIQKGIEAEAGKLGVKVIFTDANGDPLKQANDISDLIAKGVDGILVSAIDAKAVVTPLADAKAASIPVMTVARDVADPSSRAAFIGNDWGKSGTEIAEWTCKNVGKGKIIMIKGPSSAPYVQEMTKAYKEVVGSAGCPDMSVAHEVNLNEMTTEKGLEATKASLSAVPDAAVVYANLDDFVGGVIQAVNEAGLTGKVTVTGFDGIPSTLEMVRKGQLGFEIGLQPQKWGAKSLQSMVDKLDGKEVPDKVTIETLPFDKTNADQLTEADLQ</sequence>
<dbReference type="Pfam" id="PF13407">
    <property type="entry name" value="Peripla_BP_4"/>
    <property type="match status" value="1"/>
</dbReference>
<proteinExistence type="inferred from homology"/>
<name>A0ABV5TE48_9ACTN</name>
<comment type="similarity">
    <text evidence="2">Belongs to the bacterial solute-binding protein 2 family.</text>
</comment>
<dbReference type="RefSeq" id="WP_344744831.1">
    <property type="nucleotide sequence ID" value="NZ_BAAAWW010000052.1"/>
</dbReference>
<keyword evidence="7" id="KW-1185">Reference proteome</keyword>
<dbReference type="EMBL" id="JBHMBS010000007">
    <property type="protein sequence ID" value="MFB9677384.1"/>
    <property type="molecule type" value="Genomic_DNA"/>
</dbReference>
<evidence type="ECO:0000313" key="6">
    <source>
        <dbReference type="EMBL" id="MFB9677384.1"/>
    </source>
</evidence>
<evidence type="ECO:0000256" key="3">
    <source>
        <dbReference type="ARBA" id="ARBA00022729"/>
    </source>
</evidence>
<dbReference type="InterPro" id="IPR028082">
    <property type="entry name" value="Peripla_BP_I"/>
</dbReference>
<dbReference type="PANTHER" id="PTHR46847">
    <property type="entry name" value="D-ALLOSE-BINDING PERIPLASMIC PROTEIN-RELATED"/>
    <property type="match status" value="1"/>
</dbReference>
<organism evidence="6 7">
    <name type="scientific">Streptosporangium vulgare</name>
    <dbReference type="NCBI Taxonomy" id="46190"/>
    <lineage>
        <taxon>Bacteria</taxon>
        <taxon>Bacillati</taxon>
        <taxon>Actinomycetota</taxon>
        <taxon>Actinomycetes</taxon>
        <taxon>Streptosporangiales</taxon>
        <taxon>Streptosporangiaceae</taxon>
        <taxon>Streptosporangium</taxon>
    </lineage>
</organism>
<reference evidence="6 7" key="1">
    <citation type="submission" date="2024-09" db="EMBL/GenBank/DDBJ databases">
        <authorList>
            <person name="Sun Q."/>
            <person name="Mori K."/>
        </authorList>
    </citation>
    <scope>NUCLEOTIDE SEQUENCE [LARGE SCALE GENOMIC DNA]</scope>
    <source>
        <strain evidence="6 7">JCM 3028</strain>
    </source>
</reference>
<evidence type="ECO:0000259" key="5">
    <source>
        <dbReference type="Pfam" id="PF13407"/>
    </source>
</evidence>
<dbReference type="InterPro" id="IPR025997">
    <property type="entry name" value="SBP_2_dom"/>
</dbReference>
<dbReference type="Proteomes" id="UP001589610">
    <property type="component" value="Unassembled WGS sequence"/>
</dbReference>
<feature type="signal peptide" evidence="4">
    <location>
        <begin position="1"/>
        <end position="25"/>
    </location>
</feature>
<feature type="chain" id="PRO_5046751360" evidence="4">
    <location>
        <begin position="26"/>
        <end position="324"/>
    </location>
</feature>